<organism evidence="1 2">
    <name type="scientific">Ooceraea biroi</name>
    <name type="common">Clonal raider ant</name>
    <name type="synonym">Cerapachys biroi</name>
    <dbReference type="NCBI Taxonomy" id="2015173"/>
    <lineage>
        <taxon>Eukaryota</taxon>
        <taxon>Metazoa</taxon>
        <taxon>Ecdysozoa</taxon>
        <taxon>Arthropoda</taxon>
        <taxon>Hexapoda</taxon>
        <taxon>Insecta</taxon>
        <taxon>Pterygota</taxon>
        <taxon>Neoptera</taxon>
        <taxon>Endopterygota</taxon>
        <taxon>Hymenoptera</taxon>
        <taxon>Apocrita</taxon>
        <taxon>Aculeata</taxon>
        <taxon>Formicoidea</taxon>
        <taxon>Formicidae</taxon>
        <taxon>Dorylinae</taxon>
        <taxon>Ooceraea</taxon>
    </lineage>
</organism>
<gene>
    <name evidence="1" type="ORF">X777_06089</name>
</gene>
<dbReference type="Proteomes" id="UP000053097">
    <property type="component" value="Unassembled WGS sequence"/>
</dbReference>
<dbReference type="EMBL" id="KK107260">
    <property type="protein sequence ID" value="EZA54239.1"/>
    <property type="molecule type" value="Genomic_DNA"/>
</dbReference>
<reference evidence="1 2" key="1">
    <citation type="journal article" date="2014" name="Curr. Biol.">
        <title>The genome of the clonal raider ant Cerapachys biroi.</title>
        <authorList>
            <person name="Oxley P.R."/>
            <person name="Ji L."/>
            <person name="Fetter-Pruneda I."/>
            <person name="McKenzie S.K."/>
            <person name="Li C."/>
            <person name="Hu H."/>
            <person name="Zhang G."/>
            <person name="Kronauer D.J."/>
        </authorList>
    </citation>
    <scope>NUCLEOTIDE SEQUENCE [LARGE SCALE GENOMIC DNA]</scope>
</reference>
<feature type="non-terminal residue" evidence="1">
    <location>
        <position position="1"/>
    </location>
</feature>
<evidence type="ECO:0000313" key="1">
    <source>
        <dbReference type="EMBL" id="EZA54239.1"/>
    </source>
</evidence>
<dbReference type="AlphaFoldDB" id="A0A026WGN5"/>
<sequence length="88" mass="9794">HYRKGLLKTTVVGDIFSLSHPTVDVQIYFLQLVPRILIHDALRPFAKRFDSGIVPPLHHIAVLVKLTTLIVKAVGDLVTNHYSDAAVI</sequence>
<keyword evidence="2" id="KW-1185">Reference proteome</keyword>
<protein>
    <submittedName>
        <fullName evidence="1">Uncharacterized protein</fullName>
    </submittedName>
</protein>
<proteinExistence type="predicted"/>
<accession>A0A026WGN5</accession>
<evidence type="ECO:0000313" key="2">
    <source>
        <dbReference type="Proteomes" id="UP000053097"/>
    </source>
</evidence>
<name>A0A026WGN5_OOCBI</name>